<feature type="region of interest" description="Disordered" evidence="1">
    <location>
        <begin position="95"/>
        <end position="115"/>
    </location>
</feature>
<keyword evidence="2" id="KW-0472">Membrane</keyword>
<dbReference type="EMBL" id="BLAG01000013">
    <property type="protein sequence ID" value="GES32274.1"/>
    <property type="molecule type" value="Genomic_DNA"/>
</dbReference>
<evidence type="ECO:0008006" key="5">
    <source>
        <dbReference type="Google" id="ProtNLM"/>
    </source>
</evidence>
<evidence type="ECO:0000256" key="1">
    <source>
        <dbReference type="SAM" id="MobiDB-lite"/>
    </source>
</evidence>
<feature type="transmembrane region" description="Helical" evidence="2">
    <location>
        <begin position="418"/>
        <end position="440"/>
    </location>
</feature>
<accession>A0A5J4LIH3</accession>
<keyword evidence="4" id="KW-1185">Reference proteome</keyword>
<feature type="transmembrane region" description="Helical" evidence="2">
    <location>
        <begin position="56"/>
        <end position="74"/>
    </location>
</feature>
<organism evidence="3 4">
    <name type="scientific">Streptomyces angustmyceticus</name>
    <dbReference type="NCBI Taxonomy" id="285578"/>
    <lineage>
        <taxon>Bacteria</taxon>
        <taxon>Bacillati</taxon>
        <taxon>Actinomycetota</taxon>
        <taxon>Actinomycetes</taxon>
        <taxon>Kitasatosporales</taxon>
        <taxon>Streptomycetaceae</taxon>
        <taxon>Streptomyces</taxon>
    </lineage>
</organism>
<reference evidence="3 4" key="1">
    <citation type="submission" date="2019-10" db="EMBL/GenBank/DDBJ databases">
        <title>Whole genome shotgun sequence of Streptomyces angustmyceticus NBRC 3934.</title>
        <authorList>
            <person name="Hosoyama A."/>
            <person name="Ichikawa N."/>
            <person name="Kimura A."/>
            <person name="Kitahashi Y."/>
            <person name="Komaki H."/>
            <person name="Uohara A."/>
        </authorList>
    </citation>
    <scope>NUCLEOTIDE SEQUENCE [LARGE SCALE GENOMIC DNA]</scope>
    <source>
        <strain evidence="3 4">NBRC 3934</strain>
    </source>
</reference>
<keyword evidence="2" id="KW-1133">Transmembrane helix</keyword>
<feature type="transmembrane region" description="Helical" evidence="2">
    <location>
        <begin position="446"/>
        <end position="466"/>
    </location>
</feature>
<feature type="transmembrane region" description="Helical" evidence="2">
    <location>
        <begin position="25"/>
        <end position="44"/>
    </location>
</feature>
<protein>
    <recommendedName>
        <fullName evidence="5">DUF3592 domain-containing protein</fullName>
    </recommendedName>
</protein>
<feature type="transmembrane region" description="Helical" evidence="2">
    <location>
        <begin position="124"/>
        <end position="144"/>
    </location>
</feature>
<evidence type="ECO:0000256" key="2">
    <source>
        <dbReference type="SAM" id="Phobius"/>
    </source>
</evidence>
<feature type="transmembrane region" description="Helical" evidence="2">
    <location>
        <begin position="257"/>
        <end position="276"/>
    </location>
</feature>
<dbReference type="RefSeq" id="WP_143589056.1">
    <property type="nucleotide sequence ID" value="NZ_BLAG01000013.1"/>
</dbReference>
<evidence type="ECO:0000313" key="4">
    <source>
        <dbReference type="Proteomes" id="UP000325598"/>
    </source>
</evidence>
<dbReference type="OrthoDB" id="4023799at2"/>
<evidence type="ECO:0000313" key="3">
    <source>
        <dbReference type="EMBL" id="GES32274.1"/>
    </source>
</evidence>
<name>A0A5J4LIH3_9ACTN</name>
<comment type="caution">
    <text evidence="3">The sequence shown here is derived from an EMBL/GenBank/DDBJ whole genome shotgun (WGS) entry which is preliminary data.</text>
</comment>
<sequence>MSSADPTTTGAVPALRRVGTAPRRAGALFGALGLAAILPVLPLWLFCSDPEPRRTAILIALGCALASLGGIALFQRAAGGRRSYAEVAVAEFSATTEPGGPGAAGPDQPPSVLPSRRGMQARSLVWYFGVCTVLVSLLALVMGAPQRPERMQRIVDAGAEFANVPVEKVSDVRLHDPSKGHDYYTSTVVVRLAPGSGAEGDPVTARVHPVTHDRPHVGGKVSVLYAPDRPALGALAGNERSLGDAFEGSTMTTGRTWIVGIAWAAGIVLSVIGLSLRHGFRSFSRLGGADMAVRGTCLGAGFWQRDSRKEQCLKIVTASSRTAHFLVPVTEDQVPASLKGQHLWLCWEAPRGAENGQSAAGGTVAALVSDDGWVMHGKLKADDARMMAAEGVSVDKAAAGHSESRVLRLWNPHSAWPLYLAPSALALAAALIGCAALLTLDITGTWRWMIGLAGAVIGLTLAYAAMKAPYLSNAGDPEAAS</sequence>
<dbReference type="AlphaFoldDB" id="A0A5J4LIH3"/>
<dbReference type="GeneID" id="96753467"/>
<dbReference type="Proteomes" id="UP000325598">
    <property type="component" value="Unassembled WGS sequence"/>
</dbReference>
<keyword evidence="2" id="KW-0812">Transmembrane</keyword>
<proteinExistence type="predicted"/>
<gene>
    <name evidence="3" type="ORF">San01_47610</name>
</gene>